<sequence>MVDYGAAGLGKKLLGRYHVGVLGSDNPIVGEASGLGEAGEEEDKTAIHEVDCLGRAGPEILGSAGVVDSRSNSGGTKKEEEEPLKNGCRQEDDKSAHHRQSMIQHRCWSIRNFGSIISGVSKHALKFAACPPHA</sequence>
<dbReference type="EMBL" id="LSBJ02000001">
    <property type="protein sequence ID" value="OWT43606.1"/>
    <property type="molecule type" value="Genomic_DNA"/>
</dbReference>
<feature type="compositionally biased region" description="Basic and acidic residues" evidence="1">
    <location>
        <begin position="76"/>
        <end position="95"/>
    </location>
</feature>
<reference evidence="2 3" key="1">
    <citation type="journal article" date="2016" name="PLoS Pathog.">
        <title>Biosynthesis of antibiotic leucinostatins in bio-control fungus Purpureocillium lilacinum and their inhibition on phytophthora revealed by genome mining.</title>
        <authorList>
            <person name="Wang G."/>
            <person name="Liu Z."/>
            <person name="Lin R."/>
            <person name="Li E."/>
            <person name="Mao Z."/>
            <person name="Ling J."/>
            <person name="Yang Y."/>
            <person name="Yin W.B."/>
            <person name="Xie B."/>
        </authorList>
    </citation>
    <scope>NUCLEOTIDE SEQUENCE [LARGE SCALE GENOMIC DNA]</scope>
    <source>
        <strain evidence="2">170</strain>
    </source>
</reference>
<dbReference type="RefSeq" id="XP_022286012.1">
    <property type="nucleotide sequence ID" value="XM_022430244.1"/>
</dbReference>
<comment type="caution">
    <text evidence="2">The sequence shown here is derived from an EMBL/GenBank/DDBJ whole genome shotgun (WGS) entry which is preliminary data.</text>
</comment>
<dbReference type="KEGG" id="pchm:VFPPC_18667"/>
<dbReference type="AlphaFoldDB" id="A0A219AS56"/>
<evidence type="ECO:0000313" key="3">
    <source>
        <dbReference type="Proteomes" id="UP000078397"/>
    </source>
</evidence>
<gene>
    <name evidence="2" type="ORF">VFPPC_18667</name>
</gene>
<dbReference type="Proteomes" id="UP000078397">
    <property type="component" value="Unassembled WGS sequence"/>
</dbReference>
<name>A0A219AS56_METCM</name>
<proteinExistence type="predicted"/>
<evidence type="ECO:0000313" key="2">
    <source>
        <dbReference type="EMBL" id="OWT43606.1"/>
    </source>
</evidence>
<keyword evidence="3" id="KW-1185">Reference proteome</keyword>
<accession>A0A219AS56</accession>
<feature type="region of interest" description="Disordered" evidence="1">
    <location>
        <begin position="63"/>
        <end position="97"/>
    </location>
</feature>
<protein>
    <submittedName>
        <fullName evidence="2">Uncharacterized protein</fullName>
    </submittedName>
</protein>
<dbReference type="GeneID" id="33937366"/>
<organism evidence="2 3">
    <name type="scientific">Pochonia chlamydosporia 170</name>
    <dbReference type="NCBI Taxonomy" id="1380566"/>
    <lineage>
        <taxon>Eukaryota</taxon>
        <taxon>Fungi</taxon>
        <taxon>Dikarya</taxon>
        <taxon>Ascomycota</taxon>
        <taxon>Pezizomycotina</taxon>
        <taxon>Sordariomycetes</taxon>
        <taxon>Hypocreomycetidae</taxon>
        <taxon>Hypocreales</taxon>
        <taxon>Clavicipitaceae</taxon>
        <taxon>Pochonia</taxon>
    </lineage>
</organism>
<evidence type="ECO:0000256" key="1">
    <source>
        <dbReference type="SAM" id="MobiDB-lite"/>
    </source>
</evidence>